<evidence type="ECO:0000313" key="1">
    <source>
        <dbReference type="EMBL" id="DAD66594.1"/>
    </source>
</evidence>
<dbReference type="EMBL" id="BK014662">
    <property type="protein sequence ID" value="DAD66594.1"/>
    <property type="molecule type" value="Genomic_DNA"/>
</dbReference>
<organism evidence="1">
    <name type="scientific">Myoviridae sp. ctPuP5</name>
    <dbReference type="NCBI Taxonomy" id="2823543"/>
    <lineage>
        <taxon>Viruses</taxon>
        <taxon>Duplodnaviria</taxon>
        <taxon>Heunggongvirae</taxon>
        <taxon>Uroviricota</taxon>
        <taxon>Caudoviricetes</taxon>
    </lineage>
</organism>
<accession>A0A8S5L9Z7</accession>
<proteinExistence type="predicted"/>
<name>A0A8S5L9Z7_9CAUD</name>
<protein>
    <submittedName>
        <fullName evidence="1">Uncharacterized protein</fullName>
    </submittedName>
</protein>
<sequence length="32" mass="3599">MKPKAVSQEMKSMMPMSKSLVVFSKLLVMLPT</sequence>
<reference evidence="1" key="1">
    <citation type="journal article" date="2021" name="Proc. Natl. Acad. Sci. U.S.A.">
        <title>A Catalog of Tens of Thousands of Viruses from Human Metagenomes Reveals Hidden Associations with Chronic Diseases.</title>
        <authorList>
            <person name="Tisza M.J."/>
            <person name="Buck C.B."/>
        </authorList>
    </citation>
    <scope>NUCLEOTIDE SEQUENCE</scope>
    <source>
        <strain evidence="1">CtPuP5</strain>
    </source>
</reference>